<feature type="domain" description="FMN hydroxy acid dehydrogenase" evidence="6">
    <location>
        <begin position="1"/>
        <end position="351"/>
    </location>
</feature>
<accession>A0A4P6K0G7</accession>
<feature type="binding site" evidence="5">
    <location>
        <begin position="300"/>
        <end position="301"/>
    </location>
    <ligand>
        <name>FMN</name>
        <dbReference type="ChEBI" id="CHEBI:58210"/>
    </ligand>
</feature>
<dbReference type="InterPro" id="IPR013785">
    <property type="entry name" value="Aldolase_TIM"/>
</dbReference>
<evidence type="ECO:0000256" key="5">
    <source>
        <dbReference type="PIRSR" id="PIRSR000138-2"/>
    </source>
</evidence>
<dbReference type="InterPro" id="IPR012133">
    <property type="entry name" value="Alpha-hydoxy_acid_DH_FMN"/>
</dbReference>
<sequence length="360" mass="38872">MVLPPLNLFEYEKQAQEHLDTAVWDHYQGGSDDEVTLRACRDAFAQVWLRPRALVDVSSCDLRTTVLGTPISVPVLVAPTGGQGLAHSEGELATVRGAGAAGTLMVVAMFSTRSLEEIAQQATGPRWLQLYVRSRAQTRHVVQRAQAAGYQALVLTVDSPRPARCERDWRNGFAGFPFGNYDEAEFIDPRATEGDKALIQDAVTWEMLDWLRSLTSLPIVLKGILTAEDARFALEHGVAGLIVSNHGGRRLDGSVPALMALPEVIEAVAGRCEVYLDGGIRRGTDVLKALALGARAVLVGRPVLWGLAVNGEQGVRHVLSILSQELETAMALAGCPGVKQIHSSLVRQRGTFGSREPASL</sequence>
<dbReference type="GO" id="GO:0016491">
    <property type="term" value="F:oxidoreductase activity"/>
    <property type="evidence" value="ECO:0007669"/>
    <property type="project" value="UniProtKB-KW"/>
</dbReference>
<dbReference type="InterPro" id="IPR037396">
    <property type="entry name" value="FMN_HAD"/>
</dbReference>
<dbReference type="Pfam" id="PF01070">
    <property type="entry name" value="FMN_dh"/>
    <property type="match status" value="1"/>
</dbReference>
<evidence type="ECO:0000256" key="2">
    <source>
        <dbReference type="ARBA" id="ARBA00023002"/>
    </source>
</evidence>
<dbReference type="GO" id="GO:0005737">
    <property type="term" value="C:cytoplasm"/>
    <property type="evidence" value="ECO:0007669"/>
    <property type="project" value="UniProtKB-ARBA"/>
</dbReference>
<feature type="binding site" evidence="5">
    <location>
        <position position="246"/>
    </location>
    <ligand>
        <name>glyoxylate</name>
        <dbReference type="ChEBI" id="CHEBI:36655"/>
    </ligand>
</feature>
<dbReference type="GO" id="GO:0010181">
    <property type="term" value="F:FMN binding"/>
    <property type="evidence" value="ECO:0007669"/>
    <property type="project" value="InterPro"/>
</dbReference>
<dbReference type="SUPFAM" id="SSF51395">
    <property type="entry name" value="FMN-linked oxidoreductases"/>
    <property type="match status" value="1"/>
</dbReference>
<evidence type="ECO:0000313" key="7">
    <source>
        <dbReference type="EMBL" id="QBD81293.1"/>
    </source>
</evidence>
<dbReference type="AlphaFoldDB" id="A0A4P6K0G7"/>
<comment type="similarity">
    <text evidence="3">Belongs to the FMN-dependent alpha-hydroxy acid dehydrogenase family.</text>
</comment>
<gene>
    <name evidence="7" type="ORF">EPA93_37090</name>
</gene>
<feature type="binding site" evidence="5">
    <location>
        <position position="249"/>
    </location>
    <ligand>
        <name>glyoxylate</name>
        <dbReference type="ChEBI" id="CHEBI:36655"/>
    </ligand>
</feature>
<dbReference type="FunFam" id="3.20.20.70:FF:000056">
    <property type="entry name" value="hydroxyacid oxidase 2"/>
    <property type="match status" value="1"/>
</dbReference>
<feature type="binding site" evidence="5">
    <location>
        <position position="222"/>
    </location>
    <ligand>
        <name>FMN</name>
        <dbReference type="ChEBI" id="CHEBI:58210"/>
    </ligand>
</feature>
<evidence type="ECO:0000256" key="4">
    <source>
        <dbReference type="PIRSR" id="PIRSR000138-1"/>
    </source>
</evidence>
<dbReference type="Gene3D" id="3.20.20.70">
    <property type="entry name" value="Aldolase class I"/>
    <property type="match status" value="1"/>
</dbReference>
<dbReference type="RefSeq" id="WP_129892354.1">
    <property type="nucleotide sequence ID" value="NZ_CP035758.1"/>
</dbReference>
<feature type="binding site" evidence="5">
    <location>
        <begin position="277"/>
        <end position="281"/>
    </location>
    <ligand>
        <name>FMN</name>
        <dbReference type="ChEBI" id="CHEBI:58210"/>
    </ligand>
</feature>
<dbReference type="PANTHER" id="PTHR10578:SF149">
    <property type="entry name" value="2-HYDROXYACID OXIDASE 2"/>
    <property type="match status" value="1"/>
</dbReference>
<feature type="active site" description="Proton acceptor" evidence="4">
    <location>
        <position position="246"/>
    </location>
</feature>
<feature type="binding site" evidence="5">
    <location>
        <position position="129"/>
    </location>
    <ligand>
        <name>FMN</name>
        <dbReference type="ChEBI" id="CHEBI:58210"/>
    </ligand>
</feature>
<comment type="cofactor">
    <cofactor evidence="1">
        <name>FMN</name>
        <dbReference type="ChEBI" id="CHEBI:58210"/>
    </cofactor>
</comment>
<dbReference type="OrthoDB" id="9770452at2"/>
<evidence type="ECO:0000259" key="6">
    <source>
        <dbReference type="PROSITE" id="PS51349"/>
    </source>
</evidence>
<keyword evidence="2" id="KW-0560">Oxidoreductase</keyword>
<feature type="binding site" evidence="5">
    <location>
        <begin position="79"/>
        <end position="81"/>
    </location>
    <ligand>
        <name>FMN</name>
        <dbReference type="ChEBI" id="CHEBI:58210"/>
    </ligand>
</feature>
<keyword evidence="5" id="KW-0285">Flavoprotein</keyword>
<organism evidence="7 8">
    <name type="scientific">Ktedonosporobacter rubrisoli</name>
    <dbReference type="NCBI Taxonomy" id="2509675"/>
    <lineage>
        <taxon>Bacteria</taxon>
        <taxon>Bacillati</taxon>
        <taxon>Chloroflexota</taxon>
        <taxon>Ktedonobacteria</taxon>
        <taxon>Ktedonobacterales</taxon>
        <taxon>Ktedonosporobacteraceae</taxon>
        <taxon>Ktedonosporobacter</taxon>
    </lineage>
</organism>
<protein>
    <submittedName>
        <fullName evidence="7">Alpha-hydroxy-acid oxidizing protein</fullName>
    </submittedName>
</protein>
<evidence type="ECO:0000256" key="1">
    <source>
        <dbReference type="ARBA" id="ARBA00001917"/>
    </source>
</evidence>
<feature type="binding site" evidence="5">
    <location>
        <position position="156"/>
    </location>
    <ligand>
        <name>FMN</name>
        <dbReference type="ChEBI" id="CHEBI:58210"/>
    </ligand>
</feature>
<dbReference type="PROSITE" id="PS51349">
    <property type="entry name" value="FMN_HYDROXY_ACID_DH_2"/>
    <property type="match status" value="1"/>
</dbReference>
<dbReference type="PIRSF" id="PIRSF000138">
    <property type="entry name" value="Al-hdrx_acd_dh"/>
    <property type="match status" value="1"/>
</dbReference>
<dbReference type="KEGG" id="kbs:EPA93_37090"/>
<proteinExistence type="inferred from homology"/>
<dbReference type="CDD" id="cd02809">
    <property type="entry name" value="alpha_hydroxyacid_oxid_FMN"/>
    <property type="match status" value="1"/>
</dbReference>
<feature type="binding site" evidence="5">
    <location>
        <position position="244"/>
    </location>
    <ligand>
        <name>FMN</name>
        <dbReference type="ChEBI" id="CHEBI:58210"/>
    </ligand>
</feature>
<feature type="binding site" evidence="5">
    <location>
        <position position="131"/>
    </location>
    <ligand>
        <name>glyoxylate</name>
        <dbReference type="ChEBI" id="CHEBI:36655"/>
    </ligand>
</feature>
<dbReference type="Proteomes" id="UP000290365">
    <property type="component" value="Chromosome"/>
</dbReference>
<dbReference type="InterPro" id="IPR000262">
    <property type="entry name" value="FMN-dep_DH"/>
</dbReference>
<name>A0A4P6K0G7_KTERU</name>
<keyword evidence="8" id="KW-1185">Reference proteome</keyword>
<keyword evidence="5" id="KW-0288">FMN</keyword>
<dbReference type="PANTHER" id="PTHR10578">
    <property type="entry name" value="S -2-HYDROXY-ACID OXIDASE-RELATED"/>
    <property type="match status" value="1"/>
</dbReference>
<reference evidence="7 8" key="1">
    <citation type="submission" date="2019-01" db="EMBL/GenBank/DDBJ databases">
        <title>Ktedonosporobacter rubrisoli SCAWS-G2.</title>
        <authorList>
            <person name="Huang Y."/>
            <person name="Yan B."/>
        </authorList>
    </citation>
    <scope>NUCLEOTIDE SEQUENCE [LARGE SCALE GENOMIC DNA]</scope>
    <source>
        <strain evidence="7 8">SCAWS-G2</strain>
    </source>
</reference>
<evidence type="ECO:0000313" key="8">
    <source>
        <dbReference type="Proteomes" id="UP000290365"/>
    </source>
</evidence>
<dbReference type="EMBL" id="CP035758">
    <property type="protein sequence ID" value="QBD81293.1"/>
    <property type="molecule type" value="Genomic_DNA"/>
</dbReference>
<evidence type="ECO:0000256" key="3">
    <source>
        <dbReference type="ARBA" id="ARBA00024042"/>
    </source>
</evidence>